<reference evidence="5" key="1">
    <citation type="submission" date="2013-09" db="EMBL/GenBank/DDBJ databases">
        <authorList>
            <person name="Zeng Z."/>
            <person name="Chen C."/>
        </authorList>
    </citation>
    <scope>NUCLEOTIDE SEQUENCE [LARGE SCALE GENOMIC DNA]</scope>
    <source>
        <strain evidence="5">DK69</strain>
    </source>
</reference>
<comment type="caution">
    <text evidence="4">The sequence shown here is derived from an EMBL/GenBank/DDBJ whole genome shotgun (WGS) entry which is preliminary data.</text>
</comment>
<gene>
    <name evidence="4" type="ORF">Q767_03185</name>
</gene>
<dbReference type="RefSeq" id="WP_023572426.1">
    <property type="nucleotide sequence ID" value="NZ_AVCS01000004.1"/>
</dbReference>
<evidence type="ECO:0000256" key="1">
    <source>
        <dbReference type="ARBA" id="ARBA00022729"/>
    </source>
</evidence>
<dbReference type="InterPro" id="IPR026444">
    <property type="entry name" value="Secre_tail"/>
</dbReference>
<proteinExistence type="predicted"/>
<name>V6SKA0_9FLAO</name>
<evidence type="ECO:0000313" key="5">
    <source>
        <dbReference type="Proteomes" id="UP000030149"/>
    </source>
</evidence>
<dbReference type="PATRIC" id="fig|1107311.3.peg.363"/>
<reference evidence="4 5" key="2">
    <citation type="journal article" date="2015" name="Stand. Genomic Sci.">
        <title>High quality draft genomic sequence of Flavobacterium enshiense DK69(T) and comparison among Flavobacterium genomes.</title>
        <authorList>
            <person name="Zeng Z."/>
            <person name="Chen C."/>
            <person name="Du H."/>
            <person name="Wang G."/>
            <person name="Li M."/>
        </authorList>
    </citation>
    <scope>NUCLEOTIDE SEQUENCE [LARGE SCALE GENOMIC DNA]</scope>
    <source>
        <strain evidence="4 5">DK69</strain>
    </source>
</reference>
<accession>V6SKA0</accession>
<dbReference type="STRING" id="1107311.Q767_03185"/>
<feature type="signal peptide" evidence="2">
    <location>
        <begin position="1"/>
        <end position="20"/>
    </location>
</feature>
<evidence type="ECO:0000256" key="2">
    <source>
        <dbReference type="SAM" id="SignalP"/>
    </source>
</evidence>
<evidence type="ECO:0000259" key="3">
    <source>
        <dbReference type="Pfam" id="PF18962"/>
    </source>
</evidence>
<dbReference type="OrthoDB" id="1288696at2"/>
<protein>
    <recommendedName>
        <fullName evidence="3">Secretion system C-terminal sorting domain-containing protein</fullName>
    </recommendedName>
</protein>
<dbReference type="AlphaFoldDB" id="V6SKA0"/>
<feature type="chain" id="PRO_5004750964" description="Secretion system C-terminal sorting domain-containing protein" evidence="2">
    <location>
        <begin position="21"/>
        <end position="343"/>
    </location>
</feature>
<evidence type="ECO:0000313" key="4">
    <source>
        <dbReference type="EMBL" id="KGO96726.1"/>
    </source>
</evidence>
<sequence>MKRKLLLFSVLFGLYASAEAQVLQSDNFNSLTVGNIGTDLTGATAGQGNWFTNNTPGGTNGGNSNYQIVANDATHLNVAQITGSNAATGEKALWKGGLATAWSTRTSTNNIIEVEFSVNIGAATTSLNDLEVLLFNAEETKVLAGLVIFMDTRQVIGAAYVNNNGTLGNYGIPLGGTNPVLQNNTWYRMGFSFNKTTGQIKFKGPGFNGQLTGAAIGVDPNEVDFIMNTTAGNTVAGVCLLDNYSVKATNTDTLLGTEAFTSVESSKLSVYPNPVNDIVTISNAENLQINKVAVTDVNGRTVKTLEFGGVTETQINVSDLNSGIYFMSIDTNEGTATKKIIKN</sequence>
<dbReference type="eggNOG" id="COG4935">
    <property type="taxonomic scope" value="Bacteria"/>
</dbReference>
<keyword evidence="1 2" id="KW-0732">Signal</keyword>
<dbReference type="Pfam" id="PF18962">
    <property type="entry name" value="Por_Secre_tail"/>
    <property type="match status" value="1"/>
</dbReference>
<feature type="domain" description="Secretion system C-terminal sorting" evidence="3">
    <location>
        <begin position="270"/>
        <end position="341"/>
    </location>
</feature>
<dbReference type="EMBL" id="JRLZ01000003">
    <property type="protein sequence ID" value="KGO96726.1"/>
    <property type="molecule type" value="Genomic_DNA"/>
</dbReference>
<dbReference type="NCBIfam" id="TIGR04183">
    <property type="entry name" value="Por_Secre_tail"/>
    <property type="match status" value="1"/>
</dbReference>
<keyword evidence="5" id="KW-1185">Reference proteome</keyword>
<dbReference type="Proteomes" id="UP000030149">
    <property type="component" value="Unassembled WGS sequence"/>
</dbReference>
<organism evidence="4 5">
    <name type="scientific">Flavobacterium enshiense DK69</name>
    <dbReference type="NCBI Taxonomy" id="1107311"/>
    <lineage>
        <taxon>Bacteria</taxon>
        <taxon>Pseudomonadati</taxon>
        <taxon>Bacteroidota</taxon>
        <taxon>Flavobacteriia</taxon>
        <taxon>Flavobacteriales</taxon>
        <taxon>Flavobacteriaceae</taxon>
        <taxon>Flavobacterium</taxon>
    </lineage>
</organism>